<dbReference type="Proteomes" id="UP001172101">
    <property type="component" value="Unassembled WGS sequence"/>
</dbReference>
<name>A0AA40DHM9_9PEZI</name>
<evidence type="ECO:0000313" key="2">
    <source>
        <dbReference type="Proteomes" id="UP001172101"/>
    </source>
</evidence>
<dbReference type="RefSeq" id="XP_060289370.1">
    <property type="nucleotide sequence ID" value="XM_060443188.1"/>
</dbReference>
<accession>A0AA40DHM9</accession>
<reference evidence="1" key="1">
    <citation type="submission" date="2023-06" db="EMBL/GenBank/DDBJ databases">
        <title>Genome-scale phylogeny and comparative genomics of the fungal order Sordariales.</title>
        <authorList>
            <consortium name="Lawrence Berkeley National Laboratory"/>
            <person name="Hensen N."/>
            <person name="Bonometti L."/>
            <person name="Westerberg I."/>
            <person name="Brannstrom I.O."/>
            <person name="Guillou S."/>
            <person name="Cros-Aarteil S."/>
            <person name="Calhoun S."/>
            <person name="Haridas S."/>
            <person name="Kuo A."/>
            <person name="Mondo S."/>
            <person name="Pangilinan J."/>
            <person name="Riley R."/>
            <person name="LaButti K."/>
            <person name="Andreopoulos B."/>
            <person name="Lipzen A."/>
            <person name="Chen C."/>
            <person name="Yanf M."/>
            <person name="Daum C."/>
            <person name="Ng V."/>
            <person name="Clum A."/>
            <person name="Steindorff A."/>
            <person name="Ohm R."/>
            <person name="Martin F."/>
            <person name="Silar P."/>
            <person name="Natvig D."/>
            <person name="Lalanne C."/>
            <person name="Gautier V."/>
            <person name="Ament-velasquez S.L."/>
            <person name="Kruys A."/>
            <person name="Hutchinson M.I."/>
            <person name="Powell A.J."/>
            <person name="Barry K."/>
            <person name="Miller A.N."/>
            <person name="Grigoriev I.V."/>
            <person name="Debuchy R."/>
            <person name="Gladieux P."/>
            <person name="Thoren M.H."/>
            <person name="Johannesson H."/>
        </authorList>
    </citation>
    <scope>NUCLEOTIDE SEQUENCE</scope>
    <source>
        <strain evidence="1">SMH2392-1A</strain>
    </source>
</reference>
<organism evidence="1 2">
    <name type="scientific">Lasiosphaeria miniovina</name>
    <dbReference type="NCBI Taxonomy" id="1954250"/>
    <lineage>
        <taxon>Eukaryota</taxon>
        <taxon>Fungi</taxon>
        <taxon>Dikarya</taxon>
        <taxon>Ascomycota</taxon>
        <taxon>Pezizomycotina</taxon>
        <taxon>Sordariomycetes</taxon>
        <taxon>Sordariomycetidae</taxon>
        <taxon>Sordariales</taxon>
        <taxon>Lasiosphaeriaceae</taxon>
        <taxon>Lasiosphaeria</taxon>
    </lineage>
</organism>
<protein>
    <submittedName>
        <fullName evidence="1">Uncharacterized protein</fullName>
    </submittedName>
</protein>
<sequence length="94" mass="10542">MRRWFPFLGHVLAFNSTTISTRTALDLRLPGPIPGLWRSADRGGALRHGGFASPPKPVELLQCSQGDRSPCSSRSVSQTDRRWDGFRSECLRMK</sequence>
<comment type="caution">
    <text evidence="1">The sequence shown here is derived from an EMBL/GenBank/DDBJ whole genome shotgun (WGS) entry which is preliminary data.</text>
</comment>
<evidence type="ECO:0000313" key="1">
    <source>
        <dbReference type="EMBL" id="KAK0701706.1"/>
    </source>
</evidence>
<dbReference type="EMBL" id="JAUIRO010000009">
    <property type="protein sequence ID" value="KAK0701706.1"/>
    <property type="molecule type" value="Genomic_DNA"/>
</dbReference>
<proteinExistence type="predicted"/>
<gene>
    <name evidence="1" type="ORF">B0T26DRAFT_734335</name>
</gene>
<dbReference type="GeneID" id="85326458"/>
<dbReference type="AlphaFoldDB" id="A0AA40DHM9"/>
<keyword evidence="2" id="KW-1185">Reference proteome</keyword>